<feature type="region of interest" description="Disordered" evidence="1">
    <location>
        <begin position="48"/>
        <end position="78"/>
    </location>
</feature>
<feature type="region of interest" description="Disordered" evidence="1">
    <location>
        <begin position="275"/>
        <end position="323"/>
    </location>
</feature>
<dbReference type="PANTHER" id="PTHR31066">
    <property type="entry name" value="OS05G0427100 PROTEIN-RELATED"/>
    <property type="match status" value="1"/>
</dbReference>
<dbReference type="EMBL" id="PQIB02000007">
    <property type="protein sequence ID" value="RLN07923.1"/>
    <property type="molecule type" value="Genomic_DNA"/>
</dbReference>
<feature type="compositionally biased region" description="Basic residues" evidence="1">
    <location>
        <begin position="222"/>
        <end position="234"/>
    </location>
</feature>
<evidence type="ECO:0000256" key="1">
    <source>
        <dbReference type="SAM" id="MobiDB-lite"/>
    </source>
</evidence>
<keyword evidence="3" id="KW-1185">Reference proteome</keyword>
<evidence type="ECO:0008006" key="4">
    <source>
        <dbReference type="Google" id="ProtNLM"/>
    </source>
</evidence>
<feature type="compositionally biased region" description="Low complexity" evidence="1">
    <location>
        <begin position="275"/>
        <end position="287"/>
    </location>
</feature>
<dbReference type="STRING" id="4540.A0A3L6RRZ0"/>
<comment type="caution">
    <text evidence="2">The sequence shown here is derived from an EMBL/GenBank/DDBJ whole genome shotgun (WGS) entry which is preliminary data.</text>
</comment>
<proteinExistence type="predicted"/>
<feature type="compositionally biased region" description="Basic and acidic residues" evidence="1">
    <location>
        <begin position="211"/>
        <end position="221"/>
    </location>
</feature>
<feature type="region of interest" description="Disordered" evidence="1">
    <location>
        <begin position="162"/>
        <end position="234"/>
    </location>
</feature>
<dbReference type="AlphaFoldDB" id="A0A3L6RRZ0"/>
<feature type="compositionally biased region" description="Polar residues" evidence="1">
    <location>
        <begin position="162"/>
        <end position="209"/>
    </location>
</feature>
<dbReference type="Proteomes" id="UP000275267">
    <property type="component" value="Unassembled WGS sequence"/>
</dbReference>
<evidence type="ECO:0000313" key="2">
    <source>
        <dbReference type="EMBL" id="RLN07923.1"/>
    </source>
</evidence>
<dbReference type="PANTHER" id="PTHR31066:SF85">
    <property type="entry name" value="OS02G0809100 PROTEIN"/>
    <property type="match status" value="1"/>
</dbReference>
<gene>
    <name evidence="2" type="ORF">C2845_PM11G05490</name>
</gene>
<evidence type="ECO:0000313" key="3">
    <source>
        <dbReference type="Proteomes" id="UP000275267"/>
    </source>
</evidence>
<dbReference type="OrthoDB" id="1938580at2759"/>
<name>A0A3L6RRZ0_PANMI</name>
<dbReference type="InterPro" id="IPR053198">
    <property type="entry name" value="Gynoecium_Dev_Regulator"/>
</dbReference>
<reference evidence="3" key="1">
    <citation type="journal article" date="2019" name="Nat. Commun.">
        <title>The genome of broomcorn millet.</title>
        <authorList>
            <person name="Zou C."/>
            <person name="Miki D."/>
            <person name="Li D."/>
            <person name="Tang Q."/>
            <person name="Xiao L."/>
            <person name="Rajput S."/>
            <person name="Deng P."/>
            <person name="Jia W."/>
            <person name="Huang R."/>
            <person name="Zhang M."/>
            <person name="Sun Y."/>
            <person name="Hu J."/>
            <person name="Fu X."/>
            <person name="Schnable P.S."/>
            <person name="Li F."/>
            <person name="Zhang H."/>
            <person name="Feng B."/>
            <person name="Zhu X."/>
            <person name="Liu R."/>
            <person name="Schnable J.C."/>
            <person name="Zhu J.-K."/>
            <person name="Zhang H."/>
        </authorList>
    </citation>
    <scope>NUCLEOTIDE SEQUENCE [LARGE SCALE GENOMIC DNA]</scope>
</reference>
<accession>A0A3L6RRZ0</accession>
<feature type="compositionally biased region" description="Pro residues" evidence="1">
    <location>
        <begin position="69"/>
        <end position="78"/>
    </location>
</feature>
<sequence length="323" mass="35490">MVLDCVFFDQQRVEHAVRTGERYSFLQYRDRGRERCTGVRYGERYRSRGAPARQIQRSSGRPLRAYVPRGPPARPPLPGEDLDALVSVTNDEDLEHLALEYDRLHLLRPAPGSGGGSNRGSTLRLRVFLFPVQSSPLPPQSVGLLETKPERHWFVEALNNVPQPKQETSPSPVPAQQSLPQQKQESVFVQQSSPPQAKQETVFVQQPSSPELRRKWSTDPSRRRRTPFTAGRRWRSRGAVSCRRRCSAVPRPAPLGAAAALDGAKLGHALAARDVPAAAAGQPAAARPRSRRLGDGLSRGNGREGPGAHQKSVLWVGGRGGGP</sequence>
<organism evidence="2 3">
    <name type="scientific">Panicum miliaceum</name>
    <name type="common">Proso millet</name>
    <name type="synonym">Broomcorn millet</name>
    <dbReference type="NCBI Taxonomy" id="4540"/>
    <lineage>
        <taxon>Eukaryota</taxon>
        <taxon>Viridiplantae</taxon>
        <taxon>Streptophyta</taxon>
        <taxon>Embryophyta</taxon>
        <taxon>Tracheophyta</taxon>
        <taxon>Spermatophyta</taxon>
        <taxon>Magnoliopsida</taxon>
        <taxon>Liliopsida</taxon>
        <taxon>Poales</taxon>
        <taxon>Poaceae</taxon>
        <taxon>PACMAD clade</taxon>
        <taxon>Panicoideae</taxon>
        <taxon>Panicodae</taxon>
        <taxon>Paniceae</taxon>
        <taxon>Panicinae</taxon>
        <taxon>Panicum</taxon>
        <taxon>Panicum sect. Panicum</taxon>
    </lineage>
</organism>
<protein>
    <recommendedName>
        <fullName evidence="4">PB1 domain-containing protein</fullName>
    </recommendedName>
</protein>